<evidence type="ECO:0000256" key="3">
    <source>
        <dbReference type="ARBA" id="ARBA00022723"/>
    </source>
</evidence>
<dbReference type="GO" id="GO:0004132">
    <property type="term" value="F:dCMP deaminase activity"/>
    <property type="evidence" value="ECO:0007669"/>
    <property type="project" value="UniProtKB-EC"/>
</dbReference>
<organism evidence="13 14">
    <name type="scientific">Sitophilus oryzae</name>
    <name type="common">Rice weevil</name>
    <name type="synonym">Curculio oryzae</name>
    <dbReference type="NCBI Taxonomy" id="7048"/>
    <lineage>
        <taxon>Eukaryota</taxon>
        <taxon>Metazoa</taxon>
        <taxon>Ecdysozoa</taxon>
        <taxon>Arthropoda</taxon>
        <taxon>Hexapoda</taxon>
        <taxon>Insecta</taxon>
        <taxon>Pterygota</taxon>
        <taxon>Neoptera</taxon>
        <taxon>Endopterygota</taxon>
        <taxon>Coleoptera</taxon>
        <taxon>Polyphaga</taxon>
        <taxon>Cucujiformia</taxon>
        <taxon>Curculionidae</taxon>
        <taxon>Dryophthorinae</taxon>
        <taxon>Sitophilus</taxon>
    </lineage>
</organism>
<comment type="cofactor">
    <cofactor evidence="1">
        <name>Zn(2+)</name>
        <dbReference type="ChEBI" id="CHEBI:29105"/>
    </cofactor>
</comment>
<keyword evidence="4" id="KW-0545">Nucleotide biosynthesis</keyword>
<evidence type="ECO:0000256" key="6">
    <source>
        <dbReference type="ARBA" id="ARBA00022833"/>
    </source>
</evidence>
<proteinExistence type="inferred from homology"/>
<dbReference type="AlphaFoldDB" id="A0A6J2YGT5"/>
<evidence type="ECO:0000256" key="4">
    <source>
        <dbReference type="ARBA" id="ARBA00022727"/>
    </source>
</evidence>
<sequence>MLFTKNYSTDLSAGKYYIYISLRRIAMDVSTEPRNLNGGREDVLEQSDYFMATAFLTAQQSRDPCTQVGAVIVNERNIIVGIGHNKMPNGCENFPWSKQKKSLKDKHLYVCHAEMNAISNKNMTDLKNCTIYVTLFPCNECAKIIIQSGIRTIVYMSDKNAYTNKTRASKMMFDAAGVTYSQFEPKNKRIIVFDYDEINRKEEEVTPTDSCTPAKKIRPS</sequence>
<evidence type="ECO:0000256" key="10">
    <source>
        <dbReference type="ARBA" id="ARBA00052978"/>
    </source>
</evidence>
<evidence type="ECO:0000313" key="14">
    <source>
        <dbReference type="RefSeq" id="XP_030762642.1"/>
    </source>
</evidence>
<evidence type="ECO:0000256" key="11">
    <source>
        <dbReference type="ARBA" id="ARBA00071625"/>
    </source>
</evidence>
<feature type="domain" description="CMP/dCMP-type deaminase" evidence="12">
    <location>
        <begin position="45"/>
        <end position="180"/>
    </location>
</feature>
<dbReference type="FunCoup" id="A0A6J2YGT5">
    <property type="interactions" value="699"/>
</dbReference>
<dbReference type="GO" id="GO:0005737">
    <property type="term" value="C:cytoplasm"/>
    <property type="evidence" value="ECO:0007669"/>
    <property type="project" value="TreeGrafter"/>
</dbReference>
<dbReference type="PANTHER" id="PTHR11086:SF18">
    <property type="entry name" value="DEOXYCYTIDYLATE DEAMINASE"/>
    <property type="match status" value="1"/>
</dbReference>
<evidence type="ECO:0000256" key="2">
    <source>
        <dbReference type="ARBA" id="ARBA00006576"/>
    </source>
</evidence>
<comment type="catalytic activity">
    <reaction evidence="10">
        <text>dCMP + H2O + H(+) = dUMP + NH4(+)</text>
        <dbReference type="Rhea" id="RHEA:22924"/>
        <dbReference type="ChEBI" id="CHEBI:15377"/>
        <dbReference type="ChEBI" id="CHEBI:15378"/>
        <dbReference type="ChEBI" id="CHEBI:28938"/>
        <dbReference type="ChEBI" id="CHEBI:57566"/>
        <dbReference type="ChEBI" id="CHEBI:246422"/>
        <dbReference type="EC" id="3.5.4.12"/>
    </reaction>
</comment>
<keyword evidence="6" id="KW-0862">Zinc</keyword>
<dbReference type="SUPFAM" id="SSF53927">
    <property type="entry name" value="Cytidine deaminase-like"/>
    <property type="match status" value="1"/>
</dbReference>
<dbReference type="KEGG" id="soy:115887362"/>
<keyword evidence="3" id="KW-0479">Metal-binding</keyword>
<dbReference type="InterPro" id="IPR016192">
    <property type="entry name" value="APOBEC/CMP_deaminase_Zn-bd"/>
</dbReference>
<dbReference type="InParanoid" id="A0A6J2YGT5"/>
<comment type="function">
    <text evidence="7">Supplies the nucleotide substrate for thymidylate synthetase.</text>
</comment>
<dbReference type="InterPro" id="IPR002125">
    <property type="entry name" value="CMP_dCMP_dom"/>
</dbReference>
<dbReference type="FunFam" id="3.40.140.10:FF:000021">
    <property type="entry name" value="Deoxycytidylate deaminase"/>
    <property type="match status" value="1"/>
</dbReference>
<dbReference type="Proteomes" id="UP000504635">
    <property type="component" value="Unplaced"/>
</dbReference>
<accession>A0A6J2YGT5</accession>
<dbReference type="GO" id="GO:0008270">
    <property type="term" value="F:zinc ion binding"/>
    <property type="evidence" value="ECO:0007669"/>
    <property type="project" value="InterPro"/>
</dbReference>
<dbReference type="GeneID" id="115887362"/>
<keyword evidence="13" id="KW-1185">Reference proteome</keyword>
<evidence type="ECO:0000313" key="13">
    <source>
        <dbReference type="Proteomes" id="UP000504635"/>
    </source>
</evidence>
<dbReference type="Gene3D" id="3.40.140.10">
    <property type="entry name" value="Cytidine Deaminase, domain 2"/>
    <property type="match status" value="1"/>
</dbReference>
<dbReference type="Pfam" id="PF00383">
    <property type="entry name" value="dCMP_cyt_deam_1"/>
    <property type="match status" value="1"/>
</dbReference>
<dbReference type="PANTHER" id="PTHR11086">
    <property type="entry name" value="DEOXYCYTIDYLATE DEAMINASE-RELATED"/>
    <property type="match status" value="1"/>
</dbReference>
<evidence type="ECO:0000256" key="9">
    <source>
        <dbReference type="ARBA" id="ARBA00041763"/>
    </source>
</evidence>
<evidence type="ECO:0000259" key="12">
    <source>
        <dbReference type="PROSITE" id="PS51747"/>
    </source>
</evidence>
<gene>
    <name evidence="14" type="primary">LOC115887362</name>
</gene>
<dbReference type="CDD" id="cd01286">
    <property type="entry name" value="deoxycytidylate_deaminase"/>
    <property type="match status" value="1"/>
</dbReference>
<comment type="similarity">
    <text evidence="2">Belongs to the cytidine and deoxycytidylate deaminase family.</text>
</comment>
<dbReference type="InterPro" id="IPR016193">
    <property type="entry name" value="Cytidine_deaminase-like"/>
</dbReference>
<keyword evidence="5" id="KW-0378">Hydrolase</keyword>
<dbReference type="PROSITE" id="PS00903">
    <property type="entry name" value="CYT_DCMP_DEAMINASES_1"/>
    <property type="match status" value="1"/>
</dbReference>
<protein>
    <recommendedName>
        <fullName evidence="11">Probable deoxycytidylate deaminase</fullName>
        <ecNumber evidence="8">3.5.4.12</ecNumber>
    </recommendedName>
    <alternativeName>
        <fullName evidence="9">dCMP deaminase</fullName>
    </alternativeName>
</protein>
<dbReference type="GO" id="GO:0009165">
    <property type="term" value="P:nucleotide biosynthetic process"/>
    <property type="evidence" value="ECO:0007669"/>
    <property type="project" value="UniProtKB-KW"/>
</dbReference>
<dbReference type="PROSITE" id="PS51747">
    <property type="entry name" value="CYT_DCMP_DEAMINASES_2"/>
    <property type="match status" value="1"/>
</dbReference>
<dbReference type="RefSeq" id="XP_030762642.1">
    <property type="nucleotide sequence ID" value="XM_030906782.1"/>
</dbReference>
<reference evidence="14" key="1">
    <citation type="submission" date="2025-08" db="UniProtKB">
        <authorList>
            <consortium name="RefSeq"/>
        </authorList>
    </citation>
    <scope>IDENTIFICATION</scope>
    <source>
        <tissue evidence="14">Gonads</tissue>
    </source>
</reference>
<dbReference type="InterPro" id="IPR035105">
    <property type="entry name" value="Deoxycytidylate_deaminase_dom"/>
</dbReference>
<evidence type="ECO:0000256" key="8">
    <source>
        <dbReference type="ARBA" id="ARBA00038938"/>
    </source>
</evidence>
<dbReference type="InterPro" id="IPR015517">
    <property type="entry name" value="dCMP_deaminase-rel"/>
</dbReference>
<dbReference type="EC" id="3.5.4.12" evidence="8"/>
<evidence type="ECO:0000256" key="7">
    <source>
        <dbReference type="ARBA" id="ARBA00037036"/>
    </source>
</evidence>
<dbReference type="OrthoDB" id="6710946at2759"/>
<evidence type="ECO:0000256" key="1">
    <source>
        <dbReference type="ARBA" id="ARBA00001947"/>
    </source>
</evidence>
<name>A0A6J2YGT5_SITOR</name>
<evidence type="ECO:0000256" key="5">
    <source>
        <dbReference type="ARBA" id="ARBA00022801"/>
    </source>
</evidence>